<dbReference type="CDD" id="cd00077">
    <property type="entry name" value="HDc"/>
    <property type="match status" value="1"/>
</dbReference>
<protein>
    <submittedName>
        <fullName evidence="4">dGTPase</fullName>
    </submittedName>
</protein>
<keyword evidence="2" id="KW-0175">Coiled coil</keyword>
<feature type="domain" description="HD" evidence="3">
    <location>
        <begin position="87"/>
        <end position="256"/>
    </location>
</feature>
<dbReference type="SMART" id="SM00471">
    <property type="entry name" value="HDc"/>
    <property type="match status" value="1"/>
</dbReference>
<keyword evidence="1" id="KW-0378">Hydrolase</keyword>
<keyword evidence="5" id="KW-1185">Reference proteome</keyword>
<dbReference type="InterPro" id="IPR026875">
    <property type="entry name" value="PHydrolase_assoc_dom"/>
</dbReference>
<accession>A0A1M4ZPN6</accession>
<dbReference type="NCBIfam" id="TIGR01353">
    <property type="entry name" value="dGTP_triPase"/>
    <property type="match status" value="1"/>
</dbReference>
<dbReference type="InterPro" id="IPR006674">
    <property type="entry name" value="HD_domain"/>
</dbReference>
<proteinExistence type="predicted"/>
<evidence type="ECO:0000256" key="2">
    <source>
        <dbReference type="SAM" id="Coils"/>
    </source>
</evidence>
<dbReference type="InterPro" id="IPR003607">
    <property type="entry name" value="HD/PDEase_dom"/>
</dbReference>
<dbReference type="AlphaFoldDB" id="A0A1M4ZPN6"/>
<dbReference type="InterPro" id="IPR006261">
    <property type="entry name" value="dGTPase"/>
</dbReference>
<evidence type="ECO:0000313" key="4">
    <source>
        <dbReference type="EMBL" id="SHF19516.1"/>
    </source>
</evidence>
<dbReference type="PROSITE" id="PS51831">
    <property type="entry name" value="HD"/>
    <property type="match status" value="1"/>
</dbReference>
<feature type="coiled-coil region" evidence="2">
    <location>
        <begin position="270"/>
        <end position="326"/>
    </location>
</feature>
<dbReference type="PANTHER" id="PTHR35795:SF1">
    <property type="entry name" value="BIS(5'-NUCLEOSYL)-TETRAPHOSPHATASE, SYMMETRICAL"/>
    <property type="match status" value="1"/>
</dbReference>
<dbReference type="PANTHER" id="PTHR35795">
    <property type="entry name" value="SLR1885 PROTEIN"/>
    <property type="match status" value="1"/>
</dbReference>
<dbReference type="Gene3D" id="1.10.3210.10">
    <property type="entry name" value="Hypothetical protein af1432"/>
    <property type="match status" value="2"/>
</dbReference>
<dbReference type="SUPFAM" id="SSF109604">
    <property type="entry name" value="HD-domain/PDEase-like"/>
    <property type="match status" value="1"/>
</dbReference>
<organism evidence="4 5">
    <name type="scientific">Caloramator proteoclasticus DSM 10124</name>
    <dbReference type="NCBI Taxonomy" id="1121262"/>
    <lineage>
        <taxon>Bacteria</taxon>
        <taxon>Bacillati</taxon>
        <taxon>Bacillota</taxon>
        <taxon>Clostridia</taxon>
        <taxon>Eubacteriales</taxon>
        <taxon>Clostridiaceae</taxon>
        <taxon>Caloramator</taxon>
    </lineage>
</organism>
<name>A0A1M4ZPN6_9CLOT</name>
<dbReference type="EMBL" id="FQVG01000041">
    <property type="protein sequence ID" value="SHF19516.1"/>
    <property type="molecule type" value="Genomic_DNA"/>
</dbReference>
<evidence type="ECO:0000256" key="1">
    <source>
        <dbReference type="ARBA" id="ARBA00022801"/>
    </source>
</evidence>
<dbReference type="RefSeq" id="WP_073249386.1">
    <property type="nucleotide sequence ID" value="NZ_FQVG01000041.1"/>
</dbReference>
<gene>
    <name evidence="4" type="ORF">SAMN02746091_01970</name>
</gene>
<dbReference type="Proteomes" id="UP000184423">
    <property type="component" value="Unassembled WGS sequence"/>
</dbReference>
<dbReference type="Pfam" id="PF13286">
    <property type="entry name" value="HD_assoc"/>
    <property type="match status" value="1"/>
</dbReference>
<reference evidence="5" key="1">
    <citation type="submission" date="2016-11" db="EMBL/GenBank/DDBJ databases">
        <authorList>
            <person name="Varghese N."/>
            <person name="Submissions S."/>
        </authorList>
    </citation>
    <scope>NUCLEOTIDE SEQUENCE [LARGE SCALE GENOMIC DNA]</scope>
    <source>
        <strain evidence="5">DSM 10124</strain>
    </source>
</reference>
<dbReference type="Pfam" id="PF01966">
    <property type="entry name" value="HD"/>
    <property type="match status" value="1"/>
</dbReference>
<evidence type="ECO:0000313" key="5">
    <source>
        <dbReference type="Proteomes" id="UP000184423"/>
    </source>
</evidence>
<dbReference type="InterPro" id="IPR051094">
    <property type="entry name" value="Diverse_Catalytic_Enzymes"/>
</dbReference>
<evidence type="ECO:0000259" key="3">
    <source>
        <dbReference type="PROSITE" id="PS51831"/>
    </source>
</evidence>
<dbReference type="GO" id="GO:0016793">
    <property type="term" value="F:triphosphoric monoester hydrolase activity"/>
    <property type="evidence" value="ECO:0007669"/>
    <property type="project" value="InterPro"/>
</dbReference>
<sequence length="569" mass="67045">MEEKGCFVQKVSIKELIEFRNEKMIEYKQKKSERIFDDMGQDMFKDLIIRNDFSRDRDRIKFSRAFRRLQHKAQIYSHEKGDHYRTRLTHTLEVSQIARSIARNLNLNEDLVEAISLGHDIGHTPFGHQGERVLDEIMCGEEDIGGKIKYKINYGGFKHNYHSIKILDVLEVKYKDFKGMNLTWQVLEGILKHTKIKRHIDCKRDDNENKCKGCWDIHKFINPKRQDDNLVEYMKYPFSITLEGQIVAIADEIAQRQHDIDDGLRDIELKLSIEELLEDLLIELEKIEGKYNDKDCLYIENLKDLIKTVEKIKKQVEEEKKNKTTKDSYSKDLYIKNTLIRNVIDFFIKDVTLSTLKKMYDAICISKVCICEEDEQGNKIFKEDVVKFSCIGEKVNDIIESYVKNKILNSYNVNRFDGKSNFIIKQLFKAYYSNPRQMPTYILDRLTEKIKYIYDNIYEIKINLEDSEKDINEIDFTKNKPSEIKALISVLKLDDEGIKKIIPKLDSDFNETILNIIANKEIKQCSEKELPIKALTELHYAYLSVICDYIAGMTDNYASNEYKKLYMVE</sequence>